<keyword evidence="3" id="KW-1185">Reference proteome</keyword>
<keyword evidence="1" id="KW-0677">Repeat</keyword>
<feature type="compositionally biased region" description="Low complexity" evidence="2">
    <location>
        <begin position="211"/>
        <end position="223"/>
    </location>
</feature>
<organism evidence="3 4">
    <name type="scientific">Heterorhabditis bacteriophora</name>
    <name type="common">Entomopathogenic nematode worm</name>
    <dbReference type="NCBI Taxonomy" id="37862"/>
    <lineage>
        <taxon>Eukaryota</taxon>
        <taxon>Metazoa</taxon>
        <taxon>Ecdysozoa</taxon>
        <taxon>Nematoda</taxon>
        <taxon>Chromadorea</taxon>
        <taxon>Rhabditida</taxon>
        <taxon>Rhabditina</taxon>
        <taxon>Rhabditomorpha</taxon>
        <taxon>Strongyloidea</taxon>
        <taxon>Heterorhabditidae</taxon>
        <taxon>Heterorhabditis</taxon>
    </lineage>
</organism>
<evidence type="ECO:0000256" key="2">
    <source>
        <dbReference type="SAM" id="MobiDB-lite"/>
    </source>
</evidence>
<dbReference type="PANTHER" id="PTHR24637">
    <property type="entry name" value="COLLAGEN"/>
    <property type="match status" value="1"/>
</dbReference>
<evidence type="ECO:0000256" key="1">
    <source>
        <dbReference type="ARBA" id="ARBA00022737"/>
    </source>
</evidence>
<name>A0A1I7XFA4_HETBA</name>
<protein>
    <submittedName>
        <fullName evidence="4">Collagen triple helix repeat protein</fullName>
    </submittedName>
</protein>
<proteinExistence type="predicted"/>
<reference evidence="4" key="1">
    <citation type="submission" date="2016-11" db="UniProtKB">
        <authorList>
            <consortium name="WormBaseParasite"/>
        </authorList>
    </citation>
    <scope>IDENTIFICATION</scope>
</reference>
<feature type="region of interest" description="Disordered" evidence="2">
    <location>
        <begin position="191"/>
        <end position="223"/>
    </location>
</feature>
<dbReference type="Pfam" id="PF01391">
    <property type="entry name" value="Collagen"/>
    <property type="match status" value="1"/>
</dbReference>
<accession>A0A1I7XFA4</accession>
<dbReference type="WBParaSite" id="Hba_16015">
    <property type="protein sequence ID" value="Hba_16015"/>
    <property type="gene ID" value="Hba_16015"/>
</dbReference>
<dbReference type="AlphaFoldDB" id="A0A1I7XFA4"/>
<evidence type="ECO:0000313" key="3">
    <source>
        <dbReference type="Proteomes" id="UP000095283"/>
    </source>
</evidence>
<dbReference type="InterPro" id="IPR008160">
    <property type="entry name" value="Collagen"/>
</dbReference>
<dbReference type="Proteomes" id="UP000095283">
    <property type="component" value="Unplaced"/>
</dbReference>
<dbReference type="PANTHER" id="PTHR24637:SF421">
    <property type="entry name" value="CUTICLE COLLAGEN DPY-2"/>
    <property type="match status" value="1"/>
</dbReference>
<evidence type="ECO:0000313" key="4">
    <source>
        <dbReference type="WBParaSite" id="Hba_16015"/>
    </source>
</evidence>
<sequence length="269" mass="28224">MISYYSKREDQNGSAGDRHLDHHTLRLADYHLAAITHCVSMKDSLRHLSSNTTSYSGWKLLPRLPPDEFGKKYAGFANPSWRLNGSDPALLLPRPKRAASIVHSMHFVVSSPARYCLDGPRGPPGEDGVDGETLYDINGLPGLPGPPGDPGFIGTPGIPGLSGLPGVNISLEIGLRGPPGLPGNPGMIGKPGIPGTPSSIGEPGDPGPIGPQGKKGSKGLTGPTGLPGTSAYFGLHGNYCKCPKRMASSSMSTPTFDKLVESNRTAMRK</sequence>